<keyword evidence="1" id="KW-0732">Signal</keyword>
<gene>
    <name evidence="2" type="ORF">PDIGIT_LOCUS9989</name>
</gene>
<dbReference type="EMBL" id="CAOQHR010000007">
    <property type="protein sequence ID" value="CAI6336883.1"/>
    <property type="molecule type" value="Genomic_DNA"/>
</dbReference>
<feature type="chain" id="PRO_5040851891" evidence="1">
    <location>
        <begin position="23"/>
        <end position="152"/>
    </location>
</feature>
<comment type="caution">
    <text evidence="2">The sequence shown here is derived from an EMBL/GenBank/DDBJ whole genome shotgun (WGS) entry which is preliminary data.</text>
</comment>
<dbReference type="AlphaFoldDB" id="A0A9W4UMC9"/>
<evidence type="ECO:0000256" key="1">
    <source>
        <dbReference type="SAM" id="SignalP"/>
    </source>
</evidence>
<reference evidence="2" key="1">
    <citation type="submission" date="2023-01" db="EMBL/GenBank/DDBJ databases">
        <authorList>
            <person name="Van Ghelder C."/>
            <person name="Rancurel C."/>
        </authorList>
    </citation>
    <scope>NUCLEOTIDE SEQUENCE</scope>
    <source>
        <strain evidence="2">CNCM I-4278</strain>
    </source>
</reference>
<name>A0A9W4UMC9_9PLEO</name>
<accession>A0A9W4UMC9</accession>
<sequence length="152" mass="16641">MKLFGDLSVLAIALALSSGVEARRPKGGAGSTGGVGWSCDYQGATNDDLKNAVSDFDKLFGTRTLRTAGNQCYWSICRGFAFGFCNSSSRTRDEKSGEREKAMNTDLNGGNSCRLSFQPIADDYVAYKFVRESDVRICEKNCGLFKNDVRRC</sequence>
<protein>
    <submittedName>
        <fullName evidence="2">Uncharacterized protein</fullName>
    </submittedName>
</protein>
<evidence type="ECO:0000313" key="3">
    <source>
        <dbReference type="Proteomes" id="UP001152607"/>
    </source>
</evidence>
<evidence type="ECO:0000313" key="2">
    <source>
        <dbReference type="EMBL" id="CAI6336883.1"/>
    </source>
</evidence>
<organism evidence="2 3">
    <name type="scientific">Periconia digitata</name>
    <dbReference type="NCBI Taxonomy" id="1303443"/>
    <lineage>
        <taxon>Eukaryota</taxon>
        <taxon>Fungi</taxon>
        <taxon>Dikarya</taxon>
        <taxon>Ascomycota</taxon>
        <taxon>Pezizomycotina</taxon>
        <taxon>Dothideomycetes</taxon>
        <taxon>Pleosporomycetidae</taxon>
        <taxon>Pleosporales</taxon>
        <taxon>Massarineae</taxon>
        <taxon>Periconiaceae</taxon>
        <taxon>Periconia</taxon>
    </lineage>
</organism>
<proteinExistence type="predicted"/>
<feature type="signal peptide" evidence="1">
    <location>
        <begin position="1"/>
        <end position="22"/>
    </location>
</feature>
<dbReference type="OrthoDB" id="5066358at2759"/>
<keyword evidence="3" id="KW-1185">Reference proteome</keyword>
<dbReference type="Proteomes" id="UP001152607">
    <property type="component" value="Unassembled WGS sequence"/>
</dbReference>